<accession>A0AAU7K1A8</accession>
<gene>
    <name evidence="1" type="ORF">ABEG20_13815</name>
</gene>
<dbReference type="AlphaFoldDB" id="A0AAU7K1A8"/>
<name>A0AAU7K1A8_9SPHI</name>
<dbReference type="EMBL" id="CP157485">
    <property type="protein sequence ID" value="XBO46365.1"/>
    <property type="molecule type" value="Genomic_DNA"/>
</dbReference>
<proteinExistence type="predicted"/>
<dbReference type="RefSeq" id="WP_406823915.1">
    <property type="nucleotide sequence ID" value="NZ_CP157485.1"/>
</dbReference>
<organism evidence="1">
    <name type="scientific">Pedobacter sp. KACC 23697</name>
    <dbReference type="NCBI Taxonomy" id="3149230"/>
    <lineage>
        <taxon>Bacteria</taxon>
        <taxon>Pseudomonadati</taxon>
        <taxon>Bacteroidota</taxon>
        <taxon>Sphingobacteriia</taxon>
        <taxon>Sphingobacteriales</taxon>
        <taxon>Sphingobacteriaceae</taxon>
        <taxon>Pedobacter</taxon>
    </lineage>
</organism>
<evidence type="ECO:0000313" key="1">
    <source>
        <dbReference type="EMBL" id="XBO46365.1"/>
    </source>
</evidence>
<sequence length="141" mass="16228">MPIMTMEEYILNEDIKVMCITAASFPNGVLAAHQKLHALFPLDKQRRYFGISRPNEKREIIYKAAVEELTDCEADKFGVETFTIKKGTFISELVPDFMKDVSQIGKIFRKLLNQSNIDPKGYCLEMYINETDVRLMVGIKK</sequence>
<reference evidence="1" key="1">
    <citation type="submission" date="2024-05" db="EMBL/GenBank/DDBJ databases">
        <authorList>
            <person name="Kim S."/>
            <person name="Heo J."/>
            <person name="Choi H."/>
            <person name="Choi Y."/>
            <person name="Kwon S.-W."/>
            <person name="Kim Y."/>
        </authorList>
    </citation>
    <scope>NUCLEOTIDE SEQUENCE</scope>
    <source>
        <strain evidence="1">KACC 23697</strain>
    </source>
</reference>
<protein>
    <submittedName>
        <fullName evidence="1">Transcriptional regulator</fullName>
    </submittedName>
</protein>